<comment type="caution">
    <text evidence="1">The sequence shown here is derived from an EMBL/GenBank/DDBJ whole genome shotgun (WGS) entry which is preliminary data.</text>
</comment>
<gene>
    <name evidence="1" type="ORF">SAMN02745910_01503</name>
</gene>
<dbReference type="EMBL" id="FOXX01000003">
    <property type="protein sequence ID" value="SFQ46694.1"/>
    <property type="molecule type" value="Genomic_DNA"/>
</dbReference>
<evidence type="ECO:0000313" key="1">
    <source>
        <dbReference type="EMBL" id="SFQ46694.1"/>
    </source>
</evidence>
<accession>A0A1I5YQX4</accession>
<organism evidence="1 2">
    <name type="scientific">Priestia endophytica DSM 13796</name>
    <dbReference type="NCBI Taxonomy" id="1121089"/>
    <lineage>
        <taxon>Bacteria</taxon>
        <taxon>Bacillati</taxon>
        <taxon>Bacillota</taxon>
        <taxon>Bacilli</taxon>
        <taxon>Bacillales</taxon>
        <taxon>Bacillaceae</taxon>
        <taxon>Priestia</taxon>
    </lineage>
</organism>
<dbReference type="Proteomes" id="UP000182762">
    <property type="component" value="Unassembled WGS sequence"/>
</dbReference>
<dbReference type="GeneID" id="93713862"/>
<evidence type="ECO:0000313" key="2">
    <source>
        <dbReference type="Proteomes" id="UP000182762"/>
    </source>
</evidence>
<protein>
    <submittedName>
        <fullName evidence="1">Uncharacterized protein</fullName>
    </submittedName>
</protein>
<keyword evidence="2" id="KW-1185">Reference proteome</keyword>
<proteinExistence type="predicted"/>
<reference evidence="1 2" key="1">
    <citation type="submission" date="2016-10" db="EMBL/GenBank/DDBJ databases">
        <authorList>
            <person name="Varghese N."/>
            <person name="Submissions S."/>
        </authorList>
    </citation>
    <scope>NUCLEOTIDE SEQUENCE [LARGE SCALE GENOMIC DNA]</scope>
    <source>
        <strain evidence="1 2">DSM 13796</strain>
    </source>
</reference>
<name>A0A1I5YQX4_9BACI</name>
<dbReference type="RefSeq" id="WP_161939332.1">
    <property type="nucleotide sequence ID" value="NZ_FOXX01000003.1"/>
</dbReference>
<sequence>MENKKAKRFVLFKITKKLETFEKRRVKSNGTSEKEQELRSLSGDVFIARTNR</sequence>